<name>R8Z4G3_9GAMM</name>
<dbReference type="GO" id="GO:0006002">
    <property type="term" value="P:fructose 6-phosphate metabolic process"/>
    <property type="evidence" value="ECO:0007669"/>
    <property type="project" value="TreeGrafter"/>
</dbReference>
<feature type="domain" description="Glutamine amidotransferase type-2" evidence="11">
    <location>
        <begin position="2"/>
        <end position="217"/>
    </location>
</feature>
<comment type="subcellular location">
    <subcellularLocation>
        <location evidence="2 10">Cytoplasm</location>
    </subcellularLocation>
</comment>
<evidence type="ECO:0000256" key="2">
    <source>
        <dbReference type="ARBA" id="ARBA00004496"/>
    </source>
</evidence>
<dbReference type="InterPro" id="IPR005855">
    <property type="entry name" value="GFAT"/>
</dbReference>
<dbReference type="GO" id="GO:0005975">
    <property type="term" value="P:carbohydrate metabolic process"/>
    <property type="evidence" value="ECO:0007669"/>
    <property type="project" value="UniProtKB-UniRule"/>
</dbReference>
<dbReference type="Pfam" id="PF01380">
    <property type="entry name" value="SIS"/>
    <property type="match status" value="2"/>
</dbReference>
<dbReference type="AlphaFoldDB" id="R8Z4G3"/>
<dbReference type="CDD" id="cd05009">
    <property type="entry name" value="SIS_GlmS_GlmD_2"/>
    <property type="match status" value="1"/>
</dbReference>
<dbReference type="InterPro" id="IPR035490">
    <property type="entry name" value="GlmS/FrlB_SIS"/>
</dbReference>
<feature type="domain" description="SIS" evidence="12">
    <location>
        <begin position="283"/>
        <end position="428"/>
    </location>
</feature>
<evidence type="ECO:0000256" key="9">
    <source>
        <dbReference type="ARBA" id="ARBA00022962"/>
    </source>
</evidence>
<evidence type="ECO:0000256" key="8">
    <source>
        <dbReference type="ARBA" id="ARBA00022737"/>
    </source>
</evidence>
<dbReference type="GO" id="GO:0046349">
    <property type="term" value="P:amino sugar biosynthetic process"/>
    <property type="evidence" value="ECO:0007669"/>
    <property type="project" value="UniProtKB-ARBA"/>
</dbReference>
<dbReference type="InterPro" id="IPR029055">
    <property type="entry name" value="Ntn_hydrolases_N"/>
</dbReference>
<evidence type="ECO:0000256" key="10">
    <source>
        <dbReference type="HAMAP-Rule" id="MF_00164"/>
    </source>
</evidence>
<comment type="catalytic activity">
    <reaction evidence="1 10">
        <text>D-fructose 6-phosphate + L-glutamine = D-glucosamine 6-phosphate + L-glutamate</text>
        <dbReference type="Rhea" id="RHEA:13237"/>
        <dbReference type="ChEBI" id="CHEBI:29985"/>
        <dbReference type="ChEBI" id="CHEBI:58359"/>
        <dbReference type="ChEBI" id="CHEBI:58725"/>
        <dbReference type="ChEBI" id="CHEBI:61527"/>
        <dbReference type="EC" id="2.6.1.16"/>
    </reaction>
</comment>
<dbReference type="InterPro" id="IPR047084">
    <property type="entry name" value="GFAT_N"/>
</dbReference>
<sequence>MCGIVGGVAERCVTEILIEGLKRLEYRGYDSAGVALLNNQQILRERRVGKVINLADAVAEHQLTGAIGIAHTRWATHGKPTENNAHPHMSGKVAVVHNGIIENYQELKDDLQALGYVFTSQTDTEVVAHLVAEALKNTDSLLDAVEAVVPQLKGAYALGIIHSDYPDELITVREGSPLVIGVGIGENFISSDQLALLPVTNRFMYLEEGDIARLTRTSIEVFANGERVERPVRELDATVSSASKGEYKHYMLKEIYEQPEAIKQTISQALDGNSLRDDFLKNSEADFNKIQSVQIIACGTSYHSGMIAKYWFEQLIGVPCQVEIASEFRYRTPVIVENTLYICISQSGETADTLAALRETQKRAKANNINIQTLTICNVATSSMVRETDHHLLTLAGPEIGVASTKAFTTQLAALMLLILKIGQVKQRISPALIEEITRELWHSPKVILDTLKNDPEILRLSELFVEKNHCLFLGRGTNYPIALEGALKLKEISYIHAEGYAAGELKHGPLALVDSEMPIVILAPNDEMLDKLKSNMEEVQARGGELFVFADENSGVVEKERQHVVQIPAVNEWLAPIVYSVPVQLLSYHVAVLRGTDVDQPRNLAKSVTVE</sequence>
<dbReference type="Gene3D" id="3.40.50.10490">
    <property type="entry name" value="Glucose-6-phosphate isomerase like protein, domain 1"/>
    <property type="match status" value="2"/>
</dbReference>
<dbReference type="GO" id="GO:0097367">
    <property type="term" value="F:carbohydrate derivative binding"/>
    <property type="evidence" value="ECO:0007669"/>
    <property type="project" value="InterPro"/>
</dbReference>
<dbReference type="PROSITE" id="PS51278">
    <property type="entry name" value="GATASE_TYPE_2"/>
    <property type="match status" value="1"/>
</dbReference>
<feature type="active site" description="For Fru-6P isomerization activity" evidence="10">
    <location>
        <position position="607"/>
    </location>
</feature>
<dbReference type="InterPro" id="IPR035466">
    <property type="entry name" value="GlmS/AgaS_SIS"/>
</dbReference>
<dbReference type="SUPFAM" id="SSF56235">
    <property type="entry name" value="N-terminal nucleophile aminohydrolases (Ntn hydrolases)"/>
    <property type="match status" value="1"/>
</dbReference>
<keyword evidence="7 10" id="KW-0808">Transferase</keyword>
<dbReference type="GO" id="GO:0006487">
    <property type="term" value="P:protein N-linked glycosylation"/>
    <property type="evidence" value="ECO:0007669"/>
    <property type="project" value="TreeGrafter"/>
</dbReference>
<keyword evidence="9" id="KW-0315">Glutamine amidotransferase</keyword>
<reference evidence="13 14" key="1">
    <citation type="submission" date="2013-02" db="EMBL/GenBank/DDBJ databases">
        <title>The Genome Sequence of Acinetobacter pittii ANC 4052.</title>
        <authorList>
            <consortium name="The Broad Institute Genome Sequencing Platform"/>
            <consortium name="The Broad Institute Genome Sequencing Center for Infectious Disease"/>
            <person name="Cerqueira G."/>
            <person name="Feldgarden M."/>
            <person name="Courvalin P."/>
            <person name="Perichon B."/>
            <person name="Grillot-Courvalin C."/>
            <person name="Clermont D."/>
            <person name="Rocha E."/>
            <person name="Yoon E.-J."/>
            <person name="Nemec A."/>
            <person name="Walker B."/>
            <person name="Young S.K."/>
            <person name="Zeng Q."/>
            <person name="Gargeya S."/>
            <person name="Fitzgerald M."/>
            <person name="Haas B."/>
            <person name="Abouelleil A."/>
            <person name="Alvarado L."/>
            <person name="Arachchi H.M."/>
            <person name="Berlin A.M."/>
            <person name="Chapman S.B."/>
            <person name="Dewar J."/>
            <person name="Goldberg J."/>
            <person name="Griggs A."/>
            <person name="Gujja S."/>
            <person name="Hansen M."/>
            <person name="Howarth C."/>
            <person name="Imamovic A."/>
            <person name="Larimer J."/>
            <person name="McCowan C."/>
            <person name="Murphy C."/>
            <person name="Neiman D."/>
            <person name="Pearson M."/>
            <person name="Priest M."/>
            <person name="Roberts A."/>
            <person name="Saif S."/>
            <person name="Shea T."/>
            <person name="Sisk P."/>
            <person name="Sykes S."/>
            <person name="Wortman J."/>
            <person name="Nusbaum C."/>
            <person name="Birren B."/>
        </authorList>
    </citation>
    <scope>NUCLEOTIDE SEQUENCE [LARGE SCALE GENOMIC DNA]</scope>
    <source>
        <strain evidence="13 14">ANC 4052</strain>
    </source>
</reference>
<dbReference type="GO" id="GO:0005829">
    <property type="term" value="C:cytosol"/>
    <property type="evidence" value="ECO:0007669"/>
    <property type="project" value="TreeGrafter"/>
</dbReference>
<dbReference type="EMBL" id="APQO01000004">
    <property type="protein sequence ID" value="EOQ74687.1"/>
    <property type="molecule type" value="Genomic_DNA"/>
</dbReference>
<accession>R8Z4G3</accession>
<evidence type="ECO:0000313" key="14">
    <source>
        <dbReference type="Proteomes" id="UP000013986"/>
    </source>
</evidence>
<dbReference type="HOGENOM" id="CLU_012520_5_2_6"/>
<evidence type="ECO:0000256" key="3">
    <source>
        <dbReference type="ARBA" id="ARBA00012916"/>
    </source>
</evidence>
<feature type="domain" description="SIS" evidence="12">
    <location>
        <begin position="461"/>
        <end position="602"/>
    </location>
</feature>
<evidence type="ECO:0000259" key="11">
    <source>
        <dbReference type="PROSITE" id="PS51278"/>
    </source>
</evidence>
<dbReference type="Pfam" id="PF13522">
    <property type="entry name" value="GATase_6"/>
    <property type="match status" value="1"/>
</dbReference>
<keyword evidence="5 10" id="KW-0963">Cytoplasm</keyword>
<feature type="initiator methionine" description="Removed" evidence="10">
    <location>
        <position position="1"/>
    </location>
</feature>
<evidence type="ECO:0000256" key="1">
    <source>
        <dbReference type="ARBA" id="ARBA00001031"/>
    </source>
</evidence>
<organism evidence="13 14">
    <name type="scientific">Acinetobacter lactucae</name>
    <dbReference type="NCBI Taxonomy" id="1785128"/>
    <lineage>
        <taxon>Bacteria</taxon>
        <taxon>Pseudomonadati</taxon>
        <taxon>Pseudomonadota</taxon>
        <taxon>Gammaproteobacteria</taxon>
        <taxon>Moraxellales</taxon>
        <taxon>Moraxellaceae</taxon>
        <taxon>Acinetobacter</taxon>
        <taxon>Acinetobacter calcoaceticus/baumannii complex</taxon>
    </lineage>
</organism>
<dbReference type="InterPro" id="IPR017932">
    <property type="entry name" value="GATase_2_dom"/>
</dbReference>
<dbReference type="InterPro" id="IPR001347">
    <property type="entry name" value="SIS_dom"/>
</dbReference>
<comment type="caution">
    <text evidence="13">The sequence shown here is derived from an EMBL/GenBank/DDBJ whole genome shotgun (WGS) entry which is preliminary data.</text>
</comment>
<evidence type="ECO:0000256" key="7">
    <source>
        <dbReference type="ARBA" id="ARBA00022679"/>
    </source>
</evidence>
<dbReference type="FunFam" id="3.40.50.10490:FF:000001">
    <property type="entry name" value="Glutamine--fructose-6-phosphate aminotransferase [isomerizing]"/>
    <property type="match status" value="1"/>
</dbReference>
<evidence type="ECO:0000256" key="5">
    <source>
        <dbReference type="ARBA" id="ARBA00022490"/>
    </source>
</evidence>
<protein>
    <recommendedName>
        <fullName evidence="4 10">Glutamine--fructose-6-phosphate aminotransferase [isomerizing]</fullName>
        <ecNumber evidence="3 10">2.6.1.16</ecNumber>
    </recommendedName>
    <alternativeName>
        <fullName evidence="10">D-fructose-6-phosphate amidotransferase</fullName>
    </alternativeName>
    <alternativeName>
        <fullName evidence="10">GFAT</fullName>
    </alternativeName>
    <alternativeName>
        <fullName evidence="10">Glucosamine-6-phosphate synthase</fullName>
    </alternativeName>
    <alternativeName>
        <fullName evidence="10">Hexosephosphate aminotransferase</fullName>
    </alternativeName>
    <alternativeName>
        <fullName evidence="10">L-glutamine--D-fructose-6-phosphate amidotransferase</fullName>
    </alternativeName>
</protein>
<dbReference type="SUPFAM" id="SSF53697">
    <property type="entry name" value="SIS domain"/>
    <property type="match status" value="1"/>
</dbReference>
<dbReference type="NCBIfam" id="NF001484">
    <property type="entry name" value="PRK00331.1"/>
    <property type="match status" value="1"/>
</dbReference>
<evidence type="ECO:0000313" key="13">
    <source>
        <dbReference type="EMBL" id="EOQ74687.1"/>
    </source>
</evidence>
<dbReference type="PROSITE" id="PS51464">
    <property type="entry name" value="SIS"/>
    <property type="match status" value="2"/>
</dbReference>
<dbReference type="PATRIC" id="fig|1217689.3.peg.782"/>
<dbReference type="CDD" id="cd05008">
    <property type="entry name" value="SIS_GlmS_GlmD_1"/>
    <property type="match status" value="1"/>
</dbReference>
<comment type="subunit">
    <text evidence="10">Homodimer.</text>
</comment>
<comment type="function">
    <text evidence="10">Catalyzes the first step in hexosamine metabolism, converting fructose-6P into glucosamine-6P using glutamine as a nitrogen source.</text>
</comment>
<dbReference type="FunFam" id="3.60.20.10:FF:000006">
    <property type="entry name" value="Glutamine--fructose-6-phosphate aminotransferase [isomerizing]"/>
    <property type="match status" value="1"/>
</dbReference>
<dbReference type="CDD" id="cd00714">
    <property type="entry name" value="GFAT"/>
    <property type="match status" value="1"/>
</dbReference>
<dbReference type="Proteomes" id="UP000013986">
    <property type="component" value="Unassembled WGS sequence"/>
</dbReference>
<dbReference type="FunFam" id="3.40.50.10490:FF:000002">
    <property type="entry name" value="Glutamine--fructose-6-phosphate aminotransferase [isomerizing]"/>
    <property type="match status" value="1"/>
</dbReference>
<evidence type="ECO:0000259" key="12">
    <source>
        <dbReference type="PROSITE" id="PS51464"/>
    </source>
</evidence>
<keyword evidence="6 10" id="KW-0032">Aminotransferase</keyword>
<dbReference type="NCBIfam" id="TIGR01135">
    <property type="entry name" value="glmS"/>
    <property type="match status" value="1"/>
</dbReference>
<dbReference type="RefSeq" id="WP_016143833.1">
    <property type="nucleotide sequence ID" value="NZ_KB976991.1"/>
</dbReference>
<dbReference type="HAMAP" id="MF_00164">
    <property type="entry name" value="GlmS"/>
    <property type="match status" value="1"/>
</dbReference>
<dbReference type="EC" id="2.6.1.16" evidence="3 10"/>
<dbReference type="OrthoDB" id="9761808at2"/>
<dbReference type="GO" id="GO:0004360">
    <property type="term" value="F:glutamine-fructose-6-phosphate transaminase (isomerizing) activity"/>
    <property type="evidence" value="ECO:0007669"/>
    <property type="project" value="UniProtKB-UniRule"/>
</dbReference>
<feature type="active site" description="Nucleophile; for GATase activity" evidence="10">
    <location>
        <position position="2"/>
    </location>
</feature>
<proteinExistence type="inferred from homology"/>
<evidence type="ECO:0000256" key="6">
    <source>
        <dbReference type="ARBA" id="ARBA00022576"/>
    </source>
</evidence>
<keyword evidence="8" id="KW-0677">Repeat</keyword>
<dbReference type="Gene3D" id="3.60.20.10">
    <property type="entry name" value="Glutamine Phosphoribosylpyrophosphate, subunit 1, domain 1"/>
    <property type="match status" value="1"/>
</dbReference>
<dbReference type="PANTHER" id="PTHR10937">
    <property type="entry name" value="GLUCOSAMINE--FRUCTOSE-6-PHOSPHATE AMINOTRANSFERASE, ISOMERIZING"/>
    <property type="match status" value="1"/>
</dbReference>
<dbReference type="GO" id="GO:0006047">
    <property type="term" value="P:UDP-N-acetylglucosamine metabolic process"/>
    <property type="evidence" value="ECO:0007669"/>
    <property type="project" value="TreeGrafter"/>
</dbReference>
<gene>
    <name evidence="10" type="primary">glmS</name>
    <name evidence="13" type="ORF">F929_00796</name>
</gene>
<evidence type="ECO:0000256" key="4">
    <source>
        <dbReference type="ARBA" id="ARBA00016090"/>
    </source>
</evidence>
<dbReference type="PANTHER" id="PTHR10937:SF0">
    <property type="entry name" value="GLUTAMINE--FRUCTOSE-6-PHOSPHATE TRANSAMINASE (ISOMERIZING)"/>
    <property type="match status" value="1"/>
</dbReference>
<dbReference type="InterPro" id="IPR046348">
    <property type="entry name" value="SIS_dom_sf"/>
</dbReference>